<sequence>MSDPITPPPAIRLQPRNFWTDEFLGVQGIPRNRWEMRKVYNNYVLIRNEFNHPDQPQTSEYVRLNAVEMEEVTHEYKVRSAVFALKDSRYAGIREIMQRAQSEMAMHCQSAASSPPGQEDTEDSDNGQSDGESDIQSSLPESDLTDTTNGQHPANMNADALPFVSSGNGMIGGPVRQPVYQTPYHMAHSNITFHYAPGIYTGNSIGQHLTINGLSELDEAEVEEEAARTSPPSDKARGKRREDYQRKDGPAAALGQSFQPGPSDMSYSNGHCPVNNIAQPDLNGGPVRTTSQPESRRDHDSNNQHPATENIRSYGNAVHSRTYSQPVANFMRSSNGHHQQSYRTQSGQYGGIARQPPQLGRHHRMPHPQDPPIQLGEPIIIGGLEARLPVDSPLYAIARAKQEENRARNSDA</sequence>
<gene>
    <name evidence="2" type="ORF">VTL71DRAFT_5600</name>
</gene>
<organism evidence="2 3">
    <name type="scientific">Oculimacula yallundae</name>
    <dbReference type="NCBI Taxonomy" id="86028"/>
    <lineage>
        <taxon>Eukaryota</taxon>
        <taxon>Fungi</taxon>
        <taxon>Dikarya</taxon>
        <taxon>Ascomycota</taxon>
        <taxon>Pezizomycotina</taxon>
        <taxon>Leotiomycetes</taxon>
        <taxon>Helotiales</taxon>
        <taxon>Ploettnerulaceae</taxon>
        <taxon>Oculimacula</taxon>
    </lineage>
</organism>
<feature type="compositionally biased region" description="Basic and acidic residues" evidence="1">
    <location>
        <begin position="234"/>
        <end position="249"/>
    </location>
</feature>
<dbReference type="Proteomes" id="UP001595075">
    <property type="component" value="Unassembled WGS sequence"/>
</dbReference>
<dbReference type="EMBL" id="JAZHXI010000015">
    <property type="protein sequence ID" value="KAL2063795.1"/>
    <property type="molecule type" value="Genomic_DNA"/>
</dbReference>
<feature type="region of interest" description="Disordered" evidence="1">
    <location>
        <begin position="102"/>
        <end position="161"/>
    </location>
</feature>
<evidence type="ECO:0000313" key="3">
    <source>
        <dbReference type="Proteomes" id="UP001595075"/>
    </source>
</evidence>
<proteinExistence type="predicted"/>
<feature type="region of interest" description="Disordered" evidence="1">
    <location>
        <begin position="220"/>
        <end position="316"/>
    </location>
</feature>
<feature type="compositionally biased region" description="Polar residues" evidence="1">
    <location>
        <begin position="126"/>
        <end position="154"/>
    </location>
</feature>
<name>A0ABR4C1K6_9HELO</name>
<keyword evidence="3" id="KW-1185">Reference proteome</keyword>
<protein>
    <recommendedName>
        <fullName evidence="4">Clr5 domain-containing protein</fullName>
    </recommendedName>
</protein>
<feature type="compositionally biased region" description="Polar residues" evidence="1">
    <location>
        <begin position="256"/>
        <end position="269"/>
    </location>
</feature>
<accession>A0ABR4C1K6</accession>
<comment type="caution">
    <text evidence="2">The sequence shown here is derived from an EMBL/GenBank/DDBJ whole genome shotgun (WGS) entry which is preliminary data.</text>
</comment>
<evidence type="ECO:0000313" key="2">
    <source>
        <dbReference type="EMBL" id="KAL2063795.1"/>
    </source>
</evidence>
<reference evidence="2 3" key="1">
    <citation type="journal article" date="2024" name="Commun. Biol.">
        <title>Comparative genomic analysis of thermophilic fungi reveals convergent evolutionary adaptations and gene losses.</title>
        <authorList>
            <person name="Steindorff A.S."/>
            <person name="Aguilar-Pontes M.V."/>
            <person name="Robinson A.J."/>
            <person name="Andreopoulos B."/>
            <person name="LaButti K."/>
            <person name="Kuo A."/>
            <person name="Mondo S."/>
            <person name="Riley R."/>
            <person name="Otillar R."/>
            <person name="Haridas S."/>
            <person name="Lipzen A."/>
            <person name="Grimwood J."/>
            <person name="Schmutz J."/>
            <person name="Clum A."/>
            <person name="Reid I.D."/>
            <person name="Moisan M.C."/>
            <person name="Butler G."/>
            <person name="Nguyen T.T.M."/>
            <person name="Dewar K."/>
            <person name="Conant G."/>
            <person name="Drula E."/>
            <person name="Henrissat B."/>
            <person name="Hansel C."/>
            <person name="Singer S."/>
            <person name="Hutchinson M.I."/>
            <person name="de Vries R.P."/>
            <person name="Natvig D.O."/>
            <person name="Powell A.J."/>
            <person name="Tsang A."/>
            <person name="Grigoriev I.V."/>
        </authorList>
    </citation>
    <scope>NUCLEOTIDE SEQUENCE [LARGE SCALE GENOMIC DNA]</scope>
    <source>
        <strain evidence="2 3">CBS 494.80</strain>
    </source>
</reference>
<evidence type="ECO:0000256" key="1">
    <source>
        <dbReference type="SAM" id="MobiDB-lite"/>
    </source>
</evidence>
<evidence type="ECO:0008006" key="4">
    <source>
        <dbReference type="Google" id="ProtNLM"/>
    </source>
</evidence>
<feature type="compositionally biased region" description="Polar residues" evidence="1">
    <location>
        <begin position="303"/>
        <end position="316"/>
    </location>
</feature>